<evidence type="ECO:0000313" key="4">
    <source>
        <dbReference type="Proteomes" id="UP000199086"/>
    </source>
</evidence>
<dbReference type="AlphaFoldDB" id="A0A1G6GVK7"/>
<dbReference type="InterPro" id="IPR000836">
    <property type="entry name" value="PRTase_dom"/>
</dbReference>
<keyword evidence="4" id="KW-1185">Reference proteome</keyword>
<dbReference type="RefSeq" id="WP_092609723.1">
    <property type="nucleotide sequence ID" value="NZ_FMYF01000005.1"/>
</dbReference>
<keyword evidence="3" id="KW-0328">Glycosyltransferase</keyword>
<organism evidence="3 4">
    <name type="scientific">Raineyella antarctica</name>
    <dbReference type="NCBI Taxonomy" id="1577474"/>
    <lineage>
        <taxon>Bacteria</taxon>
        <taxon>Bacillati</taxon>
        <taxon>Actinomycetota</taxon>
        <taxon>Actinomycetes</taxon>
        <taxon>Propionibacteriales</taxon>
        <taxon>Propionibacteriaceae</taxon>
        <taxon>Raineyella</taxon>
    </lineage>
</organism>
<evidence type="ECO:0000259" key="2">
    <source>
        <dbReference type="Pfam" id="PF00156"/>
    </source>
</evidence>
<dbReference type="InterPro" id="IPR051910">
    <property type="entry name" value="ComF/GntX_DNA_util-trans"/>
</dbReference>
<evidence type="ECO:0000313" key="3">
    <source>
        <dbReference type="EMBL" id="SDB86080.1"/>
    </source>
</evidence>
<dbReference type="SUPFAM" id="SSF53271">
    <property type="entry name" value="PRTase-like"/>
    <property type="match status" value="1"/>
</dbReference>
<feature type="domain" description="Phosphoribosyltransferase" evidence="2">
    <location>
        <begin position="191"/>
        <end position="234"/>
    </location>
</feature>
<dbReference type="PANTHER" id="PTHR47505:SF1">
    <property type="entry name" value="DNA UTILIZATION PROTEIN YHGH"/>
    <property type="match status" value="1"/>
</dbReference>
<sequence>MGGSIADAAADLLLGRTCAGCGRPGALVCPACRVWFEAYGPRIVRPRPTPQGLPMTVASAPYAGPVRGIVHRYKEASAWALAGLLADRLALSVLALLHRCLEDGLWRPGAVVLVPAPSRRSAVLKRGSDVTARVAALAACRVGAATGLQVSSRRTVTMARRTEDQAGLGAEARLANLRGHLVVRPGRADLGAATVLVDDVITTGATMAELARVLRQCGVRVLGAATVAATPRQADRTLSAPAGDGQR</sequence>
<gene>
    <name evidence="3" type="ORF">GA0111570_105151</name>
</gene>
<comment type="similarity">
    <text evidence="1">Belongs to the ComF/GntX family.</text>
</comment>
<dbReference type="Pfam" id="PF00156">
    <property type="entry name" value="Pribosyltran"/>
    <property type="match status" value="1"/>
</dbReference>
<dbReference type="STRING" id="1577474.GA0111570_105151"/>
<dbReference type="InterPro" id="IPR029057">
    <property type="entry name" value="PRTase-like"/>
</dbReference>
<keyword evidence="3" id="KW-0808">Transferase</keyword>
<name>A0A1G6GVK7_9ACTN</name>
<dbReference type="Proteomes" id="UP000199086">
    <property type="component" value="Unassembled WGS sequence"/>
</dbReference>
<accession>A0A1G6GVK7</accession>
<dbReference type="GO" id="GO:0016757">
    <property type="term" value="F:glycosyltransferase activity"/>
    <property type="evidence" value="ECO:0007669"/>
    <property type="project" value="UniProtKB-KW"/>
</dbReference>
<proteinExistence type="inferred from homology"/>
<dbReference type="Gene3D" id="3.40.50.2020">
    <property type="match status" value="1"/>
</dbReference>
<evidence type="ECO:0000256" key="1">
    <source>
        <dbReference type="ARBA" id="ARBA00008007"/>
    </source>
</evidence>
<dbReference type="EMBL" id="FMYF01000005">
    <property type="protein sequence ID" value="SDB86080.1"/>
    <property type="molecule type" value="Genomic_DNA"/>
</dbReference>
<dbReference type="OrthoDB" id="5244859at2"/>
<dbReference type="PANTHER" id="PTHR47505">
    <property type="entry name" value="DNA UTILIZATION PROTEIN YHGH"/>
    <property type="match status" value="1"/>
</dbReference>
<dbReference type="CDD" id="cd06223">
    <property type="entry name" value="PRTases_typeI"/>
    <property type="match status" value="1"/>
</dbReference>
<protein>
    <submittedName>
        <fullName evidence="3">Predicted amidophosphoribosyltransferases</fullName>
    </submittedName>
</protein>
<reference evidence="3 4" key="1">
    <citation type="submission" date="2016-06" db="EMBL/GenBank/DDBJ databases">
        <authorList>
            <person name="Olsen C.W."/>
            <person name="Carey S."/>
            <person name="Hinshaw L."/>
            <person name="Karasin A.I."/>
        </authorList>
    </citation>
    <scope>NUCLEOTIDE SEQUENCE [LARGE SCALE GENOMIC DNA]</scope>
    <source>
        <strain evidence="3 4">LZ-22</strain>
    </source>
</reference>